<evidence type="ECO:0000313" key="2">
    <source>
        <dbReference type="EMBL" id="EDM18785.1"/>
    </source>
</evidence>
<dbReference type="RGD" id="619991">
    <property type="gene designation" value="Vegfa"/>
</dbReference>
<feature type="region of interest" description="Disordered" evidence="1">
    <location>
        <begin position="29"/>
        <end position="68"/>
    </location>
</feature>
<sequence>MSSLGSRQGRQWDERLRCGLSSFLERPKSVCLPGSTQGQGTGARWLTSRNTTNPSLALSQEDRETDDR</sequence>
<gene>
    <name evidence="2 4" type="primary">Vegfa</name>
    <name evidence="2" type="ORF">rCG_43473</name>
</gene>
<feature type="compositionally biased region" description="Polar residues" evidence="1">
    <location>
        <begin position="47"/>
        <end position="58"/>
    </location>
</feature>
<evidence type="ECO:0000256" key="1">
    <source>
        <dbReference type="SAM" id="MobiDB-lite"/>
    </source>
</evidence>
<protein>
    <submittedName>
        <fullName evidence="2">Vascular endothelial growth factor A, isoform CRA_i</fullName>
    </submittedName>
</protein>
<evidence type="ECO:0000313" key="3">
    <source>
        <dbReference type="Proteomes" id="UP000234681"/>
    </source>
</evidence>
<reference evidence="2" key="1">
    <citation type="journal article" date="2005" name="Genome Res.">
        <title>Gene and alternative splicing annotation with AIR.</title>
        <authorList>
            <person name="Florea L."/>
            <person name="Di Francesco V."/>
            <person name="Miller J."/>
            <person name="Turner R."/>
            <person name="Yao A."/>
            <person name="Harris M."/>
            <person name="Walenz B."/>
            <person name="Mobarry C."/>
            <person name="Merkulov G.V."/>
            <person name="Charlab R."/>
            <person name="Dew I."/>
            <person name="Deng Z."/>
            <person name="Istrail S."/>
            <person name="Li P."/>
            <person name="Sutton G."/>
        </authorList>
    </citation>
    <scope>NUCLEOTIDE SEQUENCE</scope>
    <source>
        <strain evidence="2">BN</strain>
    </source>
</reference>
<dbReference type="EMBL" id="CH473987">
    <property type="protein sequence ID" value="EDM18785.1"/>
    <property type="molecule type" value="Genomic_DNA"/>
</dbReference>
<dbReference type="Proteomes" id="UP000234681">
    <property type="component" value="Chromosome 9"/>
</dbReference>
<evidence type="ECO:0000313" key="4">
    <source>
        <dbReference type="RGD" id="619991"/>
    </source>
</evidence>
<proteinExistence type="predicted"/>
<reference evidence="2 3" key="2">
    <citation type="submission" date="2005-09" db="EMBL/GenBank/DDBJ databases">
        <authorList>
            <person name="Mural R.J."/>
            <person name="Li P.W."/>
            <person name="Adams M.D."/>
            <person name="Amanatides P.G."/>
            <person name="Baden-Tillson H."/>
            <person name="Barnstead M."/>
            <person name="Chin S.H."/>
            <person name="Dew I."/>
            <person name="Evans C.A."/>
            <person name="Ferriera S."/>
            <person name="Flanigan M."/>
            <person name="Fosler C."/>
            <person name="Glodek A."/>
            <person name="Gu Z."/>
            <person name="Holt R.A."/>
            <person name="Jennings D."/>
            <person name="Kraft C.L."/>
            <person name="Lu F."/>
            <person name="Nguyen T."/>
            <person name="Nusskern D.R."/>
            <person name="Pfannkoch C.M."/>
            <person name="Sitter C."/>
            <person name="Sutton G.G."/>
            <person name="Venter J.C."/>
            <person name="Wang Z."/>
            <person name="Woodage T."/>
            <person name="Zheng X.H."/>
            <person name="Zhong F."/>
        </authorList>
    </citation>
    <scope>NUCLEOTIDE SEQUENCE [LARGE SCALE GENOMIC DNA]</scope>
    <source>
        <strain evidence="2">BN</strain>
        <strain evidence="3">BN, Sprague-Dawley</strain>
    </source>
</reference>
<dbReference type="AlphaFoldDB" id="A6JIW2"/>
<name>A6JIW2_RAT</name>
<organism evidence="2 3">
    <name type="scientific">Rattus norvegicus</name>
    <name type="common">Rat</name>
    <dbReference type="NCBI Taxonomy" id="10116"/>
    <lineage>
        <taxon>Eukaryota</taxon>
        <taxon>Metazoa</taxon>
        <taxon>Chordata</taxon>
        <taxon>Craniata</taxon>
        <taxon>Vertebrata</taxon>
        <taxon>Euteleostomi</taxon>
        <taxon>Mammalia</taxon>
        <taxon>Eutheria</taxon>
        <taxon>Euarchontoglires</taxon>
        <taxon>Glires</taxon>
        <taxon>Rodentia</taxon>
        <taxon>Myomorpha</taxon>
        <taxon>Muroidea</taxon>
        <taxon>Muridae</taxon>
        <taxon>Murinae</taxon>
        <taxon>Rattus</taxon>
    </lineage>
</organism>
<dbReference type="EMBL" id="CH473987">
    <property type="protein sequence ID" value="EDM18786.1"/>
    <property type="molecule type" value="Genomic_DNA"/>
</dbReference>
<accession>A6JIW2</accession>